<evidence type="ECO:0000313" key="3">
    <source>
        <dbReference type="Proteomes" id="UP000625316"/>
    </source>
</evidence>
<accession>A0A928Z3K3</accession>
<evidence type="ECO:0000313" key="2">
    <source>
        <dbReference type="EMBL" id="MBE9031606.1"/>
    </source>
</evidence>
<feature type="compositionally biased region" description="Pro residues" evidence="1">
    <location>
        <begin position="352"/>
        <end position="378"/>
    </location>
</feature>
<protein>
    <submittedName>
        <fullName evidence="2">Uncharacterized protein</fullName>
    </submittedName>
</protein>
<evidence type="ECO:0000256" key="1">
    <source>
        <dbReference type="SAM" id="MobiDB-lite"/>
    </source>
</evidence>
<feature type="compositionally biased region" description="Pro residues" evidence="1">
    <location>
        <begin position="386"/>
        <end position="426"/>
    </location>
</feature>
<keyword evidence="3" id="KW-1185">Reference proteome</keyword>
<organism evidence="2 3">
    <name type="scientific">Romeriopsis navalis LEGE 11480</name>
    <dbReference type="NCBI Taxonomy" id="2777977"/>
    <lineage>
        <taxon>Bacteria</taxon>
        <taxon>Bacillati</taxon>
        <taxon>Cyanobacteriota</taxon>
        <taxon>Cyanophyceae</taxon>
        <taxon>Leptolyngbyales</taxon>
        <taxon>Leptolyngbyaceae</taxon>
        <taxon>Romeriopsis</taxon>
        <taxon>Romeriopsis navalis</taxon>
    </lineage>
</organism>
<reference evidence="2" key="1">
    <citation type="submission" date="2020-10" db="EMBL/GenBank/DDBJ databases">
        <authorList>
            <person name="Castelo-Branco R."/>
            <person name="Eusebio N."/>
            <person name="Adriana R."/>
            <person name="Vieira A."/>
            <person name="Brugerolle De Fraissinette N."/>
            <person name="Rezende De Castro R."/>
            <person name="Schneider M.P."/>
            <person name="Vasconcelos V."/>
            <person name="Leao P.N."/>
        </authorList>
    </citation>
    <scope>NUCLEOTIDE SEQUENCE</scope>
    <source>
        <strain evidence="2">LEGE 11480</strain>
    </source>
</reference>
<feature type="region of interest" description="Disordered" evidence="1">
    <location>
        <begin position="1"/>
        <end position="121"/>
    </location>
</feature>
<feature type="compositionally biased region" description="Polar residues" evidence="1">
    <location>
        <begin position="55"/>
        <end position="65"/>
    </location>
</feature>
<dbReference type="AlphaFoldDB" id="A0A928Z3K3"/>
<gene>
    <name evidence="2" type="ORF">IQ266_17880</name>
</gene>
<name>A0A928Z3K3_9CYAN</name>
<sequence>MPAPSTVTRAPARLLNVSPAPPAGPLAVPSNNVVRVYPRPVSQPVTPSPPQATPSHTNPGTNTYRPSPRVKPKPSGGRSRGGSFDRPKPADPAPTVNRRPPGYDRPTPRPKPTNPGGGAGAGGAAAVFPLLGDAGNAVRPFLPAPIQNIPTPGDFLNPLSPYSPHNPMGPLFDWAPWNQPKNPNSLNPQPNWNVPYDLPLNQPVDLDPNVVYGFIAYSTNNRRGVRYINVISFQINEIGGPFIAILNFSFQFGDSVISSSINIDPATFRLFIEQESNPVDRQPADPDQLPPDLYTPQDDLPPQLFPQPQPPQGQPQLPPILGPLPAPNPVNPRQPQPAQPAPPRPEAEPAQPAQPRPEPRQPLPKDPYLPPGPQPVQPAPLNQPEQPQPPQLPPPLSQPPPPLPKVPPRPEPEIQLPPQPPLPPPQFDMCADPCISDMHDTLNDQKPVTIPYQAFTGCNAETNTPEFATLSLEVPENQALFMQTMLNKLAILEGQQCTTETEAYAALPDAHQIKLDHIPPQLVVQYAELFDDGKTGAPKYSISIPYYLLNESETTASLFPQYDKGQRIGVVTLSNNAKLIVNAKDEKEVDRVIDKLKILIDPNKRIGEVISNNVRKGQDLKEITVVPKIAKYFAGNKNEKPIWIKYL</sequence>
<feature type="compositionally biased region" description="Low complexity" evidence="1">
    <location>
        <begin position="285"/>
        <end position="302"/>
    </location>
</feature>
<dbReference type="EMBL" id="JADEXQ010000070">
    <property type="protein sequence ID" value="MBE9031606.1"/>
    <property type="molecule type" value="Genomic_DNA"/>
</dbReference>
<comment type="caution">
    <text evidence="2">The sequence shown here is derived from an EMBL/GenBank/DDBJ whole genome shotgun (WGS) entry which is preliminary data.</text>
</comment>
<feature type="region of interest" description="Disordered" evidence="1">
    <location>
        <begin position="276"/>
        <end position="427"/>
    </location>
</feature>
<feature type="compositionally biased region" description="Pro residues" evidence="1">
    <location>
        <begin position="303"/>
        <end position="344"/>
    </location>
</feature>
<proteinExistence type="predicted"/>
<dbReference type="RefSeq" id="WP_264326434.1">
    <property type="nucleotide sequence ID" value="NZ_JADEXQ010000070.1"/>
</dbReference>
<dbReference type="Proteomes" id="UP000625316">
    <property type="component" value="Unassembled WGS sequence"/>
</dbReference>